<keyword evidence="3" id="KW-1185">Reference proteome</keyword>
<name>A0ABD5SZ14_9EURY</name>
<dbReference type="Gene3D" id="3.30.300.130">
    <property type="entry name" value="Fe-S cluster assembly (FSCA)"/>
    <property type="match status" value="1"/>
</dbReference>
<organism evidence="2 3">
    <name type="scientific">Halorubrum pallidum</name>
    <dbReference type="NCBI Taxonomy" id="1526114"/>
    <lineage>
        <taxon>Archaea</taxon>
        <taxon>Methanobacteriati</taxon>
        <taxon>Methanobacteriota</taxon>
        <taxon>Stenosarchaea group</taxon>
        <taxon>Halobacteria</taxon>
        <taxon>Halobacteriales</taxon>
        <taxon>Haloferacaceae</taxon>
        <taxon>Halorubrum</taxon>
    </lineage>
</organism>
<evidence type="ECO:0000313" key="3">
    <source>
        <dbReference type="Proteomes" id="UP001596274"/>
    </source>
</evidence>
<feature type="domain" description="MIP18 family-like" evidence="1">
    <location>
        <begin position="3"/>
        <end position="66"/>
    </location>
</feature>
<accession>A0ABD5SZ14</accession>
<feature type="non-terminal residue" evidence="2">
    <location>
        <position position="67"/>
    </location>
</feature>
<evidence type="ECO:0000313" key="2">
    <source>
        <dbReference type="EMBL" id="MFC6770169.1"/>
    </source>
</evidence>
<proteinExistence type="predicted"/>
<protein>
    <submittedName>
        <fullName evidence="2">Iron-sulfur cluster assembly protein</fullName>
    </submittedName>
</protein>
<gene>
    <name evidence="2" type="ORF">ACFQDD_01285</name>
</gene>
<dbReference type="SUPFAM" id="SSF117916">
    <property type="entry name" value="Fe-S cluster assembly (FSCA) domain-like"/>
    <property type="match status" value="1"/>
</dbReference>
<comment type="caution">
    <text evidence="2">The sequence shown here is derived from an EMBL/GenBank/DDBJ whole genome shotgun (WGS) entry which is preliminary data.</text>
</comment>
<reference evidence="2 3" key="1">
    <citation type="journal article" date="2019" name="Int. J. Syst. Evol. Microbiol.">
        <title>The Global Catalogue of Microorganisms (GCM) 10K type strain sequencing project: providing services to taxonomists for standard genome sequencing and annotation.</title>
        <authorList>
            <consortium name="The Broad Institute Genomics Platform"/>
            <consortium name="The Broad Institute Genome Sequencing Center for Infectious Disease"/>
            <person name="Wu L."/>
            <person name="Ma J."/>
        </authorList>
    </citation>
    <scope>NUCLEOTIDE SEQUENCE [LARGE SCALE GENOMIC DNA]</scope>
    <source>
        <strain evidence="2 3">PJ61</strain>
    </source>
</reference>
<dbReference type="InterPro" id="IPR034904">
    <property type="entry name" value="FSCA_dom_sf"/>
</dbReference>
<dbReference type="AlphaFoldDB" id="A0ABD5SZ14"/>
<sequence>MNESDVRERLATVQDPDLGDDIVSLGLVNDIDIEAEANVVRISLALGAPFSPHESAIAGDVRDALAD</sequence>
<dbReference type="EMBL" id="JBHSWT010000017">
    <property type="protein sequence ID" value="MFC6770169.1"/>
    <property type="molecule type" value="Genomic_DNA"/>
</dbReference>
<dbReference type="Pfam" id="PF01883">
    <property type="entry name" value="FeS_assembly_P"/>
    <property type="match status" value="1"/>
</dbReference>
<dbReference type="Proteomes" id="UP001596274">
    <property type="component" value="Unassembled WGS sequence"/>
</dbReference>
<evidence type="ECO:0000259" key="1">
    <source>
        <dbReference type="Pfam" id="PF01883"/>
    </source>
</evidence>
<dbReference type="InterPro" id="IPR002744">
    <property type="entry name" value="MIP18-like"/>
</dbReference>